<name>A0A8H3L8J6_9GLOM</name>
<gene>
    <name evidence="2" type="ORF">RCL2_001076300</name>
</gene>
<feature type="region of interest" description="Disordered" evidence="1">
    <location>
        <begin position="51"/>
        <end position="71"/>
    </location>
</feature>
<sequence length="71" mass="8628">MTQTFGNSIKEDPVGWVWSFPMINQGRRRSDNKEMKKSQYKKLSRRRCESKRPFCEEQQDEEQNEKDILIM</sequence>
<evidence type="ECO:0000256" key="1">
    <source>
        <dbReference type="SAM" id="MobiDB-lite"/>
    </source>
</evidence>
<protein>
    <submittedName>
        <fullName evidence="2">Uncharacterized protein</fullName>
    </submittedName>
</protein>
<dbReference type="AlphaFoldDB" id="A0A8H3L8J6"/>
<proteinExistence type="predicted"/>
<evidence type="ECO:0000313" key="3">
    <source>
        <dbReference type="Proteomes" id="UP000615446"/>
    </source>
</evidence>
<evidence type="ECO:0000313" key="2">
    <source>
        <dbReference type="EMBL" id="GES83607.1"/>
    </source>
</evidence>
<comment type="caution">
    <text evidence="2">The sequence shown here is derived from an EMBL/GenBank/DDBJ whole genome shotgun (WGS) entry which is preliminary data.</text>
</comment>
<dbReference type="Proteomes" id="UP000615446">
    <property type="component" value="Unassembled WGS sequence"/>
</dbReference>
<accession>A0A8H3L8J6</accession>
<dbReference type="EMBL" id="BLAL01000071">
    <property type="protein sequence ID" value="GES83607.1"/>
    <property type="molecule type" value="Genomic_DNA"/>
</dbReference>
<organism evidence="2 3">
    <name type="scientific">Rhizophagus clarus</name>
    <dbReference type="NCBI Taxonomy" id="94130"/>
    <lineage>
        <taxon>Eukaryota</taxon>
        <taxon>Fungi</taxon>
        <taxon>Fungi incertae sedis</taxon>
        <taxon>Mucoromycota</taxon>
        <taxon>Glomeromycotina</taxon>
        <taxon>Glomeromycetes</taxon>
        <taxon>Glomerales</taxon>
        <taxon>Glomeraceae</taxon>
        <taxon>Rhizophagus</taxon>
    </lineage>
</organism>
<reference evidence="2" key="1">
    <citation type="submission" date="2019-10" db="EMBL/GenBank/DDBJ databases">
        <title>Conservation and host-specific expression of non-tandemly repeated heterogenous ribosome RNA gene in arbuscular mycorrhizal fungi.</title>
        <authorList>
            <person name="Maeda T."/>
            <person name="Kobayashi Y."/>
            <person name="Nakagawa T."/>
            <person name="Ezawa T."/>
            <person name="Yamaguchi K."/>
            <person name="Bino T."/>
            <person name="Nishimoto Y."/>
            <person name="Shigenobu S."/>
            <person name="Kawaguchi M."/>
        </authorList>
    </citation>
    <scope>NUCLEOTIDE SEQUENCE</scope>
    <source>
        <strain evidence="2">HR1</strain>
    </source>
</reference>